<feature type="compositionally biased region" description="Polar residues" evidence="4">
    <location>
        <begin position="148"/>
        <end position="168"/>
    </location>
</feature>
<keyword evidence="7" id="KW-0966">Cell projection</keyword>
<dbReference type="RefSeq" id="WP_092116307.1">
    <property type="nucleotide sequence ID" value="NZ_FMXO01000001.1"/>
</dbReference>
<keyword evidence="7" id="KW-0282">Flagellum</keyword>
<dbReference type="GO" id="GO:0005198">
    <property type="term" value="F:structural molecule activity"/>
    <property type="evidence" value="ECO:0007669"/>
    <property type="project" value="UniProtKB-UniRule"/>
</dbReference>
<dbReference type="GO" id="GO:0005576">
    <property type="term" value="C:extracellular region"/>
    <property type="evidence" value="ECO:0007669"/>
    <property type="project" value="UniProtKB-SubCell"/>
</dbReference>
<accession>A0A1G6A760</accession>
<feature type="domain" description="Flagellin N-terminal" evidence="5">
    <location>
        <begin position="6"/>
        <end position="141"/>
    </location>
</feature>
<reference evidence="7 8" key="1">
    <citation type="submission" date="2016-10" db="EMBL/GenBank/DDBJ databases">
        <authorList>
            <person name="de Groot N.N."/>
        </authorList>
    </citation>
    <scope>NUCLEOTIDE SEQUENCE [LARGE SCALE GENOMIC DNA]</scope>
    <source>
        <strain evidence="7 8">ASO4-2</strain>
    </source>
</reference>
<sequence length="316" mass="32943">MAISIYNNLMAGNAARNLSGNYQALGVSTQRLSSGLRINSGADDAAGLAIRELMRAEIASLNQGIRNANDAISMIQTADGALAVIDEKLIRMKELATQAATGTYNSDQRLIIDSEYQAMASEITRIASATKFNGIYLLNGNLSSSDTPHALGTGSNPGHSGSGLQSTGPMKIHFGPSNSSSEDYYYIAIGLSTASAFGLGTGAGNIDNGSGVTGAGRSISTQQGAQQALDALEKAILSKDNVRASLGALQNRLSNTITNLQIQAENIQAAESRISDADIAQEMTQFVRNQILTQAGVAMLAQANNLPRMAMQLIGG</sequence>
<gene>
    <name evidence="7" type="ORF">SAMN05660653_00198</name>
</gene>
<dbReference type="PANTHER" id="PTHR42792:SF2">
    <property type="entry name" value="FLAGELLIN"/>
    <property type="match status" value="1"/>
</dbReference>
<dbReference type="EMBL" id="FMXO01000001">
    <property type="protein sequence ID" value="SDB04209.1"/>
    <property type="molecule type" value="Genomic_DNA"/>
</dbReference>
<evidence type="ECO:0000313" key="8">
    <source>
        <dbReference type="Proteomes" id="UP000198771"/>
    </source>
</evidence>
<dbReference type="InterPro" id="IPR042187">
    <property type="entry name" value="Flagellin_C_sub2"/>
</dbReference>
<protein>
    <recommendedName>
        <fullName evidence="3">Flagellin</fullName>
    </recommendedName>
</protein>
<dbReference type="Proteomes" id="UP000198771">
    <property type="component" value="Unassembled WGS sequence"/>
</dbReference>
<evidence type="ECO:0000256" key="1">
    <source>
        <dbReference type="ARBA" id="ARBA00005709"/>
    </source>
</evidence>
<evidence type="ECO:0000259" key="5">
    <source>
        <dbReference type="Pfam" id="PF00669"/>
    </source>
</evidence>
<evidence type="ECO:0000313" key="7">
    <source>
        <dbReference type="EMBL" id="SDB04209.1"/>
    </source>
</evidence>
<dbReference type="AlphaFoldDB" id="A0A1G6A760"/>
<evidence type="ECO:0000256" key="4">
    <source>
        <dbReference type="SAM" id="MobiDB-lite"/>
    </source>
</evidence>
<dbReference type="Pfam" id="PF00669">
    <property type="entry name" value="Flagellin_N"/>
    <property type="match status" value="1"/>
</dbReference>
<keyword evidence="8" id="KW-1185">Reference proteome</keyword>
<dbReference type="PANTHER" id="PTHR42792">
    <property type="entry name" value="FLAGELLIN"/>
    <property type="match status" value="1"/>
</dbReference>
<dbReference type="PRINTS" id="PR00207">
    <property type="entry name" value="FLAGELLIN"/>
</dbReference>
<dbReference type="InterPro" id="IPR001492">
    <property type="entry name" value="Flagellin"/>
</dbReference>
<dbReference type="InterPro" id="IPR046358">
    <property type="entry name" value="Flagellin_C"/>
</dbReference>
<keyword evidence="3" id="KW-0964">Secreted</keyword>
<dbReference type="SUPFAM" id="SSF64518">
    <property type="entry name" value="Phase 1 flagellin"/>
    <property type="match status" value="1"/>
</dbReference>
<dbReference type="InterPro" id="IPR001029">
    <property type="entry name" value="Flagellin_N"/>
</dbReference>
<dbReference type="Pfam" id="PF00700">
    <property type="entry name" value="Flagellin_C"/>
    <property type="match status" value="1"/>
</dbReference>
<evidence type="ECO:0000256" key="2">
    <source>
        <dbReference type="ARBA" id="ARBA00023143"/>
    </source>
</evidence>
<proteinExistence type="inferred from homology"/>
<dbReference type="STRING" id="617002.SAMN05660653_00198"/>
<feature type="region of interest" description="Disordered" evidence="4">
    <location>
        <begin position="148"/>
        <end position="170"/>
    </location>
</feature>
<dbReference type="Gene3D" id="6.10.10.10">
    <property type="entry name" value="Flagellar export chaperone, C-terminal domain"/>
    <property type="match status" value="1"/>
</dbReference>
<dbReference type="Gene3D" id="1.20.1330.10">
    <property type="entry name" value="f41 fragment of flagellin, N-terminal domain"/>
    <property type="match status" value="2"/>
</dbReference>
<evidence type="ECO:0000256" key="3">
    <source>
        <dbReference type="RuleBase" id="RU362073"/>
    </source>
</evidence>
<feature type="domain" description="Flagellin C-terminal" evidence="6">
    <location>
        <begin position="229"/>
        <end position="313"/>
    </location>
</feature>
<keyword evidence="7" id="KW-0969">Cilium</keyword>
<dbReference type="GO" id="GO:0009288">
    <property type="term" value="C:bacterial-type flagellum"/>
    <property type="evidence" value="ECO:0007669"/>
    <property type="project" value="UniProtKB-SubCell"/>
</dbReference>
<comment type="function">
    <text evidence="3">Flagellin is the subunit protein which polymerizes to form the filaments of bacterial flagella.</text>
</comment>
<evidence type="ECO:0000259" key="6">
    <source>
        <dbReference type="Pfam" id="PF00700"/>
    </source>
</evidence>
<comment type="subcellular location">
    <subcellularLocation>
        <location evidence="3">Secreted</location>
    </subcellularLocation>
    <subcellularLocation>
        <location evidence="3">Bacterial flagellum</location>
    </subcellularLocation>
</comment>
<dbReference type="OrthoDB" id="9796789at2"/>
<organism evidence="7 8">
    <name type="scientific">Desulfonatronum thiosulfatophilum</name>
    <dbReference type="NCBI Taxonomy" id="617002"/>
    <lineage>
        <taxon>Bacteria</taxon>
        <taxon>Pseudomonadati</taxon>
        <taxon>Thermodesulfobacteriota</taxon>
        <taxon>Desulfovibrionia</taxon>
        <taxon>Desulfovibrionales</taxon>
        <taxon>Desulfonatronaceae</taxon>
        <taxon>Desulfonatronum</taxon>
    </lineage>
</organism>
<keyword evidence="2 3" id="KW-0975">Bacterial flagellum</keyword>
<comment type="similarity">
    <text evidence="1 3">Belongs to the bacterial flagellin family.</text>
</comment>
<name>A0A1G6A760_9BACT</name>
<dbReference type="Gene3D" id="2.170.280.10">
    <property type="entry name" value="f41 fragment of flagellin, middle domain"/>
    <property type="match status" value="1"/>
</dbReference>